<dbReference type="STRING" id="7240.B4QJ10"/>
<dbReference type="HOGENOM" id="CLU_2608584_0_0_1"/>
<organism evidence="2 4">
    <name type="scientific">Drosophila simulans</name>
    <name type="common">Fruit fly</name>
    <dbReference type="NCBI Taxonomy" id="7240"/>
    <lineage>
        <taxon>Eukaryota</taxon>
        <taxon>Metazoa</taxon>
        <taxon>Ecdysozoa</taxon>
        <taxon>Arthropoda</taxon>
        <taxon>Hexapoda</taxon>
        <taxon>Insecta</taxon>
        <taxon>Pterygota</taxon>
        <taxon>Neoptera</taxon>
        <taxon>Endopterygota</taxon>
        <taxon>Diptera</taxon>
        <taxon>Brachycera</taxon>
        <taxon>Muscomorpha</taxon>
        <taxon>Ephydroidea</taxon>
        <taxon>Drosophilidae</taxon>
        <taxon>Drosophila</taxon>
        <taxon>Sophophora</taxon>
    </lineage>
</organism>
<reference evidence="2" key="2">
    <citation type="submission" date="2008-06" db="EMBL/GenBank/DDBJ databases">
        <authorList>
            <consortium name="FlyBase"/>
        </authorList>
    </citation>
    <scope>NUCLEOTIDE SEQUENCE</scope>
    <source>
        <strain evidence="2">Mixed</strain>
        <strain evidence="3">W501</strain>
    </source>
</reference>
<accession>B4QJ10</accession>
<name>B4QJ10_DROSI</name>
<evidence type="ECO:0000256" key="1">
    <source>
        <dbReference type="SAM" id="MobiDB-lite"/>
    </source>
</evidence>
<evidence type="ECO:0000313" key="4">
    <source>
        <dbReference type="Proteomes" id="UP000000304"/>
    </source>
</evidence>
<dbReference type="Proteomes" id="UP000035880">
    <property type="component" value="Chromosome 3L"/>
</dbReference>
<keyword evidence="4" id="KW-1185">Reference proteome</keyword>
<feature type="region of interest" description="Disordered" evidence="1">
    <location>
        <begin position="1"/>
        <end position="23"/>
    </location>
</feature>
<evidence type="ECO:0000313" key="3">
    <source>
        <dbReference type="EMBL" id="KMY99373.1"/>
    </source>
</evidence>
<reference evidence="3" key="4">
    <citation type="submission" date="2014-06" db="EMBL/GenBank/DDBJ databases">
        <authorList>
            <person name="Hu T."/>
            <person name="Eisen M.B."/>
            <person name="Thornton K.R."/>
            <person name="Andolfatto P."/>
        </authorList>
    </citation>
    <scope>NUCLEOTIDE SEQUENCE</scope>
    <source>
        <strain evidence="3">W501</strain>
    </source>
</reference>
<dbReference type="EMBL" id="CM000363">
    <property type="protein sequence ID" value="EDX10341.1"/>
    <property type="molecule type" value="Genomic_DNA"/>
</dbReference>
<dbReference type="AlphaFoldDB" id="B4QJ10"/>
<protein>
    <submittedName>
        <fullName evidence="2">GD14441</fullName>
    </submittedName>
</protein>
<reference evidence="2 4" key="1">
    <citation type="journal article" date="2007" name="Nature">
        <title>Evolution of genes and genomes on the Drosophila phylogeny.</title>
        <authorList>
            <consortium name="Drosophila 12 Genomes Consortium"/>
            <person name="Clark A.G."/>
            <person name="Eisen M.B."/>
            <person name="Smith D.R."/>
            <person name="Bergman C.M."/>
            <person name="Oliver B."/>
            <person name="Markow T.A."/>
            <person name="Kaufman T.C."/>
            <person name="Kellis M."/>
            <person name="Gelbart W."/>
            <person name="Iyer V.N."/>
            <person name="Pollard D.A."/>
            <person name="Sackton T.B."/>
            <person name="Larracuente A.M."/>
            <person name="Singh N.D."/>
            <person name="Abad J.P."/>
            <person name="Abt D.N."/>
            <person name="Adryan B."/>
            <person name="Aguade M."/>
            <person name="Akashi H."/>
            <person name="Anderson W.W."/>
            <person name="Aquadro C.F."/>
            <person name="Ardell D.H."/>
            <person name="Arguello R."/>
            <person name="Artieri C.G."/>
            <person name="Barbash D.A."/>
            <person name="Barker D."/>
            <person name="Barsanti P."/>
            <person name="Batterham P."/>
            <person name="Batzoglou S."/>
            <person name="Begun D."/>
            <person name="Bhutkar A."/>
            <person name="Blanco E."/>
            <person name="Bosak S.A."/>
            <person name="Bradley R.K."/>
            <person name="Brand A.D."/>
            <person name="Brent M.R."/>
            <person name="Brooks A.N."/>
            <person name="Brown R.H."/>
            <person name="Butlin R.K."/>
            <person name="Caggese C."/>
            <person name="Calvi B.R."/>
            <person name="Bernardo de Carvalho A."/>
            <person name="Caspi A."/>
            <person name="Castrezana S."/>
            <person name="Celniker S.E."/>
            <person name="Chang J.L."/>
            <person name="Chapple C."/>
            <person name="Chatterji S."/>
            <person name="Chinwalla A."/>
            <person name="Civetta A."/>
            <person name="Clifton S.W."/>
            <person name="Comeron J.M."/>
            <person name="Costello J.C."/>
            <person name="Coyne J.A."/>
            <person name="Daub J."/>
            <person name="David R.G."/>
            <person name="Delcher A.L."/>
            <person name="Delehaunty K."/>
            <person name="Do C.B."/>
            <person name="Ebling H."/>
            <person name="Edwards K."/>
            <person name="Eickbush T."/>
            <person name="Evans J.D."/>
            <person name="Filipski A."/>
            <person name="Findeiss S."/>
            <person name="Freyhult E."/>
            <person name="Fulton L."/>
            <person name="Fulton R."/>
            <person name="Garcia A.C."/>
            <person name="Gardiner A."/>
            <person name="Garfield D.A."/>
            <person name="Garvin B.E."/>
            <person name="Gibson G."/>
            <person name="Gilbert D."/>
            <person name="Gnerre S."/>
            <person name="Godfrey J."/>
            <person name="Good R."/>
            <person name="Gotea V."/>
            <person name="Gravely B."/>
            <person name="Greenberg A.J."/>
            <person name="Griffiths-Jones S."/>
            <person name="Gross S."/>
            <person name="Guigo R."/>
            <person name="Gustafson E.A."/>
            <person name="Haerty W."/>
            <person name="Hahn M.W."/>
            <person name="Halligan D.L."/>
            <person name="Halpern A.L."/>
            <person name="Halter G.M."/>
            <person name="Han M.V."/>
            <person name="Heger A."/>
            <person name="Hillier L."/>
            <person name="Hinrichs A.S."/>
            <person name="Holmes I."/>
            <person name="Hoskins R.A."/>
            <person name="Hubisz M.J."/>
            <person name="Hultmark D."/>
            <person name="Huntley M.A."/>
            <person name="Jaffe D.B."/>
            <person name="Jagadeeshan S."/>
            <person name="Jeck W.R."/>
            <person name="Johnson J."/>
            <person name="Jones C.D."/>
            <person name="Jordan W.C."/>
            <person name="Karpen G.H."/>
            <person name="Kataoka E."/>
            <person name="Keightley P.D."/>
            <person name="Kheradpour P."/>
            <person name="Kirkness E.F."/>
            <person name="Koerich L.B."/>
            <person name="Kristiansen K."/>
            <person name="Kudrna D."/>
            <person name="Kulathinal R.J."/>
            <person name="Kumar S."/>
            <person name="Kwok R."/>
            <person name="Lander E."/>
            <person name="Langley C.H."/>
            <person name="Lapoint R."/>
            <person name="Lazzaro B.P."/>
            <person name="Lee S.J."/>
            <person name="Levesque L."/>
            <person name="Li R."/>
            <person name="Lin C.F."/>
            <person name="Lin M.F."/>
            <person name="Lindblad-Toh K."/>
            <person name="Llopart A."/>
            <person name="Long M."/>
            <person name="Low L."/>
            <person name="Lozovsky E."/>
            <person name="Lu J."/>
            <person name="Luo M."/>
            <person name="Machado C.A."/>
            <person name="Makalowski W."/>
            <person name="Marzo M."/>
            <person name="Matsuda M."/>
            <person name="Matzkin L."/>
            <person name="McAllister B."/>
            <person name="McBride C.S."/>
            <person name="McKernan B."/>
            <person name="McKernan K."/>
            <person name="Mendez-Lago M."/>
            <person name="Minx P."/>
            <person name="Mollenhauer M.U."/>
            <person name="Montooth K."/>
            <person name="Mount S.M."/>
            <person name="Mu X."/>
            <person name="Myers E."/>
            <person name="Negre B."/>
            <person name="Newfeld S."/>
            <person name="Nielsen R."/>
            <person name="Noor M.A."/>
            <person name="O'Grady P."/>
            <person name="Pachter L."/>
            <person name="Papaceit M."/>
            <person name="Parisi M.J."/>
            <person name="Parisi M."/>
            <person name="Parts L."/>
            <person name="Pedersen J.S."/>
            <person name="Pesole G."/>
            <person name="Phillippy A.M."/>
            <person name="Ponting C.P."/>
            <person name="Pop M."/>
            <person name="Porcelli D."/>
            <person name="Powell J.R."/>
            <person name="Prohaska S."/>
            <person name="Pruitt K."/>
            <person name="Puig M."/>
            <person name="Quesneville H."/>
            <person name="Ram K.R."/>
            <person name="Rand D."/>
            <person name="Rasmussen M.D."/>
            <person name="Reed L.K."/>
            <person name="Reenan R."/>
            <person name="Reily A."/>
            <person name="Remington K.A."/>
            <person name="Rieger T.T."/>
            <person name="Ritchie M.G."/>
            <person name="Robin C."/>
            <person name="Rogers Y.H."/>
            <person name="Rohde C."/>
            <person name="Rozas J."/>
            <person name="Rubenfield M.J."/>
            <person name="Ruiz A."/>
            <person name="Russo S."/>
            <person name="Salzberg S.L."/>
            <person name="Sanchez-Gracia A."/>
            <person name="Saranga D.J."/>
            <person name="Sato H."/>
            <person name="Schaeffer S.W."/>
            <person name="Schatz M.C."/>
            <person name="Schlenke T."/>
            <person name="Schwartz R."/>
            <person name="Segarra C."/>
            <person name="Singh R.S."/>
            <person name="Sirot L."/>
            <person name="Sirota M."/>
            <person name="Sisneros N.B."/>
            <person name="Smith C.D."/>
            <person name="Smith T.F."/>
            <person name="Spieth J."/>
            <person name="Stage D.E."/>
            <person name="Stark A."/>
            <person name="Stephan W."/>
            <person name="Strausberg R.L."/>
            <person name="Strempel S."/>
            <person name="Sturgill D."/>
            <person name="Sutton G."/>
            <person name="Sutton G.G."/>
            <person name="Tao W."/>
            <person name="Teichmann S."/>
            <person name="Tobari Y.N."/>
            <person name="Tomimura Y."/>
            <person name="Tsolas J.M."/>
            <person name="Valente V.L."/>
            <person name="Venter E."/>
            <person name="Venter J.C."/>
            <person name="Vicario S."/>
            <person name="Vieira F.G."/>
            <person name="Vilella A.J."/>
            <person name="Villasante A."/>
            <person name="Walenz B."/>
            <person name="Wang J."/>
            <person name="Wasserman M."/>
            <person name="Watts T."/>
            <person name="Wilson D."/>
            <person name="Wilson R.K."/>
            <person name="Wing R.A."/>
            <person name="Wolfner M.F."/>
            <person name="Wong A."/>
            <person name="Wong G.K."/>
            <person name="Wu C.I."/>
            <person name="Wu G."/>
            <person name="Yamamoto D."/>
            <person name="Yang H.P."/>
            <person name="Yang S.P."/>
            <person name="Yorke J.A."/>
            <person name="Yoshida K."/>
            <person name="Zdobnov E."/>
            <person name="Zhang P."/>
            <person name="Zhang Y."/>
            <person name="Zimin A.V."/>
            <person name="Baldwin J."/>
            <person name="Abdouelleil A."/>
            <person name="Abdulkadir J."/>
            <person name="Abebe A."/>
            <person name="Abera B."/>
            <person name="Abreu J."/>
            <person name="Acer S.C."/>
            <person name="Aftuck L."/>
            <person name="Alexander A."/>
            <person name="An P."/>
            <person name="Anderson E."/>
            <person name="Anderson S."/>
            <person name="Arachi H."/>
            <person name="Azer M."/>
            <person name="Bachantsang P."/>
            <person name="Barry A."/>
            <person name="Bayul T."/>
            <person name="Berlin A."/>
            <person name="Bessette D."/>
            <person name="Bloom T."/>
            <person name="Blye J."/>
            <person name="Boguslavskiy L."/>
            <person name="Bonnet C."/>
            <person name="Boukhgalter B."/>
            <person name="Bourzgui I."/>
            <person name="Brown A."/>
            <person name="Cahill P."/>
            <person name="Channer S."/>
            <person name="Cheshatsang Y."/>
            <person name="Chuda L."/>
            <person name="Citroen M."/>
            <person name="Collymore A."/>
            <person name="Cooke P."/>
            <person name="Costello M."/>
            <person name="D'Aco K."/>
            <person name="Daza R."/>
            <person name="De Haan G."/>
            <person name="DeGray S."/>
            <person name="DeMaso C."/>
            <person name="Dhargay N."/>
            <person name="Dooley K."/>
            <person name="Dooley E."/>
            <person name="Doricent M."/>
            <person name="Dorje P."/>
            <person name="Dorjee K."/>
            <person name="Dupes A."/>
            <person name="Elong R."/>
            <person name="Falk J."/>
            <person name="Farina A."/>
            <person name="Faro S."/>
            <person name="Ferguson D."/>
            <person name="Fisher S."/>
            <person name="Foley C.D."/>
            <person name="Franke A."/>
            <person name="Friedrich D."/>
            <person name="Gadbois L."/>
            <person name="Gearin G."/>
            <person name="Gearin C.R."/>
            <person name="Giannoukos G."/>
            <person name="Goode T."/>
            <person name="Graham J."/>
            <person name="Grandbois E."/>
            <person name="Grewal S."/>
            <person name="Gyaltsen K."/>
            <person name="Hafez N."/>
            <person name="Hagos B."/>
            <person name="Hall J."/>
            <person name="Henson C."/>
            <person name="Hollinger A."/>
            <person name="Honan T."/>
            <person name="Huard M.D."/>
            <person name="Hughes L."/>
            <person name="Hurhula B."/>
            <person name="Husby M.E."/>
            <person name="Kamat A."/>
            <person name="Kanga B."/>
            <person name="Kashin S."/>
            <person name="Khazanovich D."/>
            <person name="Kisner P."/>
            <person name="Lance K."/>
            <person name="Lara M."/>
            <person name="Lee W."/>
            <person name="Lennon N."/>
            <person name="Letendre F."/>
            <person name="LeVine R."/>
            <person name="Lipovsky A."/>
            <person name="Liu X."/>
            <person name="Liu J."/>
            <person name="Liu S."/>
            <person name="Lokyitsang T."/>
            <person name="Lokyitsang Y."/>
            <person name="Lubonja R."/>
            <person name="Lui A."/>
            <person name="MacDonald P."/>
            <person name="Magnisalis V."/>
            <person name="Maru K."/>
            <person name="Matthews C."/>
            <person name="McCusker W."/>
            <person name="McDonough S."/>
            <person name="Mehta T."/>
            <person name="Meldrim J."/>
            <person name="Meneus L."/>
            <person name="Mihai O."/>
            <person name="Mihalev A."/>
            <person name="Mihova T."/>
            <person name="Mittelman R."/>
            <person name="Mlenga V."/>
            <person name="Montmayeur A."/>
            <person name="Mulrain L."/>
            <person name="Navidi A."/>
            <person name="Naylor J."/>
            <person name="Negash T."/>
            <person name="Nguyen T."/>
            <person name="Nguyen N."/>
            <person name="Nicol R."/>
            <person name="Norbu C."/>
            <person name="Norbu N."/>
            <person name="Novod N."/>
            <person name="O'Neill B."/>
            <person name="Osman S."/>
            <person name="Markiewicz E."/>
            <person name="Oyono O.L."/>
            <person name="Patti C."/>
            <person name="Phunkhang P."/>
            <person name="Pierre F."/>
            <person name="Priest M."/>
            <person name="Raghuraman S."/>
            <person name="Rege F."/>
            <person name="Reyes R."/>
            <person name="Rise C."/>
            <person name="Rogov P."/>
            <person name="Ross K."/>
            <person name="Ryan E."/>
            <person name="Settipalli S."/>
            <person name="Shea T."/>
            <person name="Sherpa N."/>
            <person name="Shi L."/>
            <person name="Shih D."/>
            <person name="Sparrow T."/>
            <person name="Spaulding J."/>
            <person name="Stalker J."/>
            <person name="Stange-Thomann N."/>
            <person name="Stavropoulos S."/>
            <person name="Stone C."/>
            <person name="Strader C."/>
            <person name="Tesfaye S."/>
            <person name="Thomson T."/>
            <person name="Thoulutsang Y."/>
            <person name="Thoulutsang D."/>
            <person name="Topham K."/>
            <person name="Topping I."/>
            <person name="Tsamla T."/>
            <person name="Vassiliev H."/>
            <person name="Vo A."/>
            <person name="Wangchuk T."/>
            <person name="Wangdi T."/>
            <person name="Weiand M."/>
            <person name="Wilkinson J."/>
            <person name="Wilson A."/>
            <person name="Yadav S."/>
            <person name="Young G."/>
            <person name="Yu Q."/>
            <person name="Zembek L."/>
            <person name="Zhong D."/>
            <person name="Zimmer A."/>
            <person name="Zwirko Z."/>
            <person name="Jaffe D.B."/>
            <person name="Alvarez P."/>
            <person name="Brockman W."/>
            <person name="Butler J."/>
            <person name="Chin C."/>
            <person name="Gnerre S."/>
            <person name="Grabherr M."/>
            <person name="Kleber M."/>
            <person name="Mauceli E."/>
            <person name="MacCallum I."/>
        </authorList>
    </citation>
    <scope>NUCLEOTIDE SEQUENCE [LARGE SCALE GENOMIC DNA]</scope>
    <source>
        <strain evidence="2">Mixed</strain>
        <strain evidence="4">mosaic</strain>
    </source>
</reference>
<dbReference type="Bgee" id="FBgn0186123">
    <property type="expression patterns" value="Expressed in male reproductive system and 2 other cell types or tissues"/>
</dbReference>
<dbReference type="OMA" id="AMFFIRE"/>
<feature type="compositionally biased region" description="Acidic residues" evidence="1">
    <location>
        <begin position="1"/>
        <end position="15"/>
    </location>
</feature>
<reference evidence="3" key="3">
    <citation type="journal article" date="2013" name="Genome Res.">
        <title>A second-generation assembly of the Drosophila simulans genome provides new insights into patterns of lineage-specific divergence.</title>
        <authorList>
            <person name="Hu T.T."/>
            <person name="Eisen M.B."/>
            <person name="Thornton K.R."/>
            <person name="Andolfatto P."/>
        </authorList>
    </citation>
    <scope>NUCLEOTIDE SEQUENCE [LARGE SCALE GENOMIC DNA]</scope>
    <source>
        <strain evidence="3">W501</strain>
    </source>
</reference>
<dbReference type="OrthoDB" id="7865045at2759"/>
<evidence type="ECO:0000313" key="2">
    <source>
        <dbReference type="EMBL" id="EDX10341.1"/>
    </source>
</evidence>
<dbReference type="EMBL" id="CM002912">
    <property type="protein sequence ID" value="KMY99373.1"/>
    <property type="molecule type" value="Genomic_DNA"/>
</dbReference>
<feature type="region of interest" description="Disordered" evidence="1">
    <location>
        <begin position="46"/>
        <end position="83"/>
    </location>
</feature>
<sequence>MASEDEEVYTEEESDQAMSFIREHDLPISELQYALRYVRIRRENKSLSDPVMGTRAPQDPVAEVSPPPFDWNGEDDQAVARDP</sequence>
<proteinExistence type="predicted"/>
<gene>
    <name evidence="2" type="primary">Dsim\GD14441</name>
    <name evidence="2" type="ORF">Dsim_GD14441</name>
    <name evidence="3" type="ORF">Dsimw501_GD14441</name>
</gene>
<dbReference type="KEGG" id="dsi:Dsimw501_GD14441"/>
<dbReference type="Proteomes" id="UP000000304">
    <property type="component" value="Chromosome 3L"/>
</dbReference>